<name>A0AAR5PBI3_DENPD</name>
<keyword evidence="1" id="KW-1015">Disulfide bond</keyword>
<dbReference type="PANTHER" id="PTHR24250">
    <property type="entry name" value="CHYMOTRYPSIN-RELATED"/>
    <property type="match status" value="1"/>
</dbReference>
<evidence type="ECO:0000259" key="2">
    <source>
        <dbReference type="PROSITE" id="PS50240"/>
    </source>
</evidence>
<dbReference type="CDD" id="cd00190">
    <property type="entry name" value="Tryp_SPc"/>
    <property type="match status" value="1"/>
</dbReference>
<dbReference type="EnsemblMetazoa" id="XM_019902885.1">
    <property type="protein sequence ID" value="XP_019758444.1"/>
    <property type="gene ID" value="LOC109536600"/>
</dbReference>
<reference evidence="3" key="2">
    <citation type="submission" date="2024-08" db="UniProtKB">
        <authorList>
            <consortium name="EnsemblMetazoa"/>
        </authorList>
    </citation>
    <scope>IDENTIFICATION</scope>
</reference>
<dbReference type="SUPFAM" id="SSF50494">
    <property type="entry name" value="Trypsin-like serine proteases"/>
    <property type="match status" value="1"/>
</dbReference>
<dbReference type="InterPro" id="IPR043504">
    <property type="entry name" value="Peptidase_S1_PA_chymotrypsin"/>
</dbReference>
<keyword evidence="4" id="KW-1185">Reference proteome</keyword>
<dbReference type="InterPro" id="IPR001254">
    <property type="entry name" value="Trypsin_dom"/>
</dbReference>
<accession>A0AAR5PBI3</accession>
<dbReference type="GO" id="GO:0004252">
    <property type="term" value="F:serine-type endopeptidase activity"/>
    <property type="evidence" value="ECO:0007669"/>
    <property type="project" value="InterPro"/>
</dbReference>
<dbReference type="Pfam" id="PF00089">
    <property type="entry name" value="Trypsin"/>
    <property type="match status" value="1"/>
</dbReference>
<dbReference type="Gene3D" id="2.40.10.10">
    <property type="entry name" value="Trypsin-like serine proteases"/>
    <property type="match status" value="1"/>
</dbReference>
<feature type="domain" description="Peptidase S1" evidence="2">
    <location>
        <begin position="1"/>
        <end position="213"/>
    </location>
</feature>
<dbReference type="PROSITE" id="PS50240">
    <property type="entry name" value="TRYPSIN_DOM"/>
    <property type="match status" value="1"/>
</dbReference>
<dbReference type="PANTHER" id="PTHR24250:SF27">
    <property type="entry name" value="ELASTASE 2 LIKE"/>
    <property type="match status" value="1"/>
</dbReference>
<dbReference type="AlphaFoldDB" id="A0AAR5PBI3"/>
<evidence type="ECO:0000313" key="4">
    <source>
        <dbReference type="Proteomes" id="UP000019118"/>
    </source>
</evidence>
<dbReference type="GO" id="GO:0006508">
    <property type="term" value="P:proteolysis"/>
    <property type="evidence" value="ECO:0007669"/>
    <property type="project" value="InterPro"/>
</dbReference>
<reference evidence="4" key="1">
    <citation type="journal article" date="2013" name="Genome Biol.">
        <title>Draft genome of the mountain pine beetle, Dendroctonus ponderosae Hopkins, a major forest pest.</title>
        <authorList>
            <person name="Keeling C.I."/>
            <person name="Yuen M.M."/>
            <person name="Liao N.Y."/>
            <person name="Docking T.R."/>
            <person name="Chan S.K."/>
            <person name="Taylor G.A."/>
            <person name="Palmquist D.L."/>
            <person name="Jackman S.D."/>
            <person name="Nguyen A."/>
            <person name="Li M."/>
            <person name="Henderson H."/>
            <person name="Janes J.K."/>
            <person name="Zhao Y."/>
            <person name="Pandoh P."/>
            <person name="Moore R."/>
            <person name="Sperling F.A."/>
            <person name="Huber D.P."/>
            <person name="Birol I."/>
            <person name="Jones S.J."/>
            <person name="Bohlmann J."/>
        </authorList>
    </citation>
    <scope>NUCLEOTIDE SEQUENCE</scope>
</reference>
<protein>
    <recommendedName>
        <fullName evidence="2">Peptidase S1 domain-containing protein</fullName>
    </recommendedName>
</protein>
<sequence>METFAIQFRILSIWRIFQFRCDVCNIFCLGDFVQVSVGSVYSDLRGGRILLVEKIVIHRDYLESNGNHHDIGLLKLQTWATLSTFIKTVRLHLNQSEDLIGKTAYLTGLGVINDYMQRPTRLRKATLHVSSPAECSISAKDSGVQICCTSTVHEGKACKGDSGGPLVIKRNGFFLQIGITSHLARLSYCKLADNHSIYTKVAAYVQWISENTRIDFYNYLAEETL</sequence>
<dbReference type="SMART" id="SM00020">
    <property type="entry name" value="Tryp_SPc"/>
    <property type="match status" value="1"/>
</dbReference>
<dbReference type="Proteomes" id="UP000019118">
    <property type="component" value="Unassembled WGS sequence"/>
</dbReference>
<evidence type="ECO:0000313" key="3">
    <source>
        <dbReference type="EnsemblMetazoa" id="XP_019758444.1"/>
    </source>
</evidence>
<organism evidence="3 4">
    <name type="scientific">Dendroctonus ponderosae</name>
    <name type="common">Mountain pine beetle</name>
    <dbReference type="NCBI Taxonomy" id="77166"/>
    <lineage>
        <taxon>Eukaryota</taxon>
        <taxon>Metazoa</taxon>
        <taxon>Ecdysozoa</taxon>
        <taxon>Arthropoda</taxon>
        <taxon>Hexapoda</taxon>
        <taxon>Insecta</taxon>
        <taxon>Pterygota</taxon>
        <taxon>Neoptera</taxon>
        <taxon>Endopterygota</taxon>
        <taxon>Coleoptera</taxon>
        <taxon>Polyphaga</taxon>
        <taxon>Cucujiformia</taxon>
        <taxon>Curculionidae</taxon>
        <taxon>Scolytinae</taxon>
        <taxon>Dendroctonus</taxon>
    </lineage>
</organism>
<evidence type="ECO:0000256" key="1">
    <source>
        <dbReference type="ARBA" id="ARBA00023157"/>
    </source>
</evidence>
<proteinExistence type="predicted"/>
<dbReference type="InterPro" id="IPR009003">
    <property type="entry name" value="Peptidase_S1_PA"/>
</dbReference>